<reference evidence="1" key="1">
    <citation type="submission" date="2014-05" db="EMBL/GenBank/DDBJ databases">
        <authorList>
            <person name="Chronopoulou M."/>
        </authorList>
    </citation>
    <scope>NUCLEOTIDE SEQUENCE</scope>
    <source>
        <tissue evidence="1">Whole organism</tissue>
    </source>
</reference>
<organism evidence="1">
    <name type="scientific">Lepeophtheirus salmonis</name>
    <name type="common">Salmon louse</name>
    <name type="synonym">Caligus salmonis</name>
    <dbReference type="NCBI Taxonomy" id="72036"/>
    <lineage>
        <taxon>Eukaryota</taxon>
        <taxon>Metazoa</taxon>
        <taxon>Ecdysozoa</taxon>
        <taxon>Arthropoda</taxon>
        <taxon>Crustacea</taxon>
        <taxon>Multicrustacea</taxon>
        <taxon>Hexanauplia</taxon>
        <taxon>Copepoda</taxon>
        <taxon>Siphonostomatoida</taxon>
        <taxon>Caligidae</taxon>
        <taxon>Lepeophtheirus</taxon>
    </lineage>
</organism>
<accession>A0A0K2TWV3</accession>
<feature type="non-terminal residue" evidence="1">
    <location>
        <position position="1"/>
    </location>
</feature>
<dbReference type="AlphaFoldDB" id="A0A0K2TWV3"/>
<protein>
    <submittedName>
        <fullName evidence="1">Uncharacterized protein</fullName>
    </submittedName>
</protein>
<name>A0A0K2TWV3_LEPSM</name>
<dbReference type="EMBL" id="HACA01012811">
    <property type="protein sequence ID" value="CDW30172.1"/>
    <property type="molecule type" value="Transcribed_RNA"/>
</dbReference>
<proteinExistence type="predicted"/>
<sequence length="76" mass="9192">GTKQMDCVNLIILSQEIQKELKINQKLKTTAHKFLEIWETDVVRHLKEVSYRLQFDTQHKHTIMNELFYNYKISIK</sequence>
<evidence type="ECO:0000313" key="1">
    <source>
        <dbReference type="EMBL" id="CDW30172.1"/>
    </source>
</evidence>